<dbReference type="InterPro" id="IPR036875">
    <property type="entry name" value="Znf_CCHC_sf"/>
</dbReference>
<dbReference type="EMBL" id="CP144751">
    <property type="protein sequence ID" value="WVZ84176.1"/>
    <property type="molecule type" value="Genomic_DNA"/>
</dbReference>
<dbReference type="SUPFAM" id="SSF56672">
    <property type="entry name" value="DNA/RNA polymerases"/>
    <property type="match status" value="1"/>
</dbReference>
<keyword evidence="1" id="KW-0479">Metal-binding</keyword>
<evidence type="ECO:0000313" key="5">
    <source>
        <dbReference type="Proteomes" id="UP001341281"/>
    </source>
</evidence>
<dbReference type="InterPro" id="IPR032567">
    <property type="entry name" value="RTL1-rel"/>
</dbReference>
<dbReference type="GO" id="GO:0008270">
    <property type="term" value="F:zinc ion binding"/>
    <property type="evidence" value="ECO:0007669"/>
    <property type="project" value="UniProtKB-KW"/>
</dbReference>
<dbReference type="Pfam" id="PF08284">
    <property type="entry name" value="RVP_2"/>
    <property type="match status" value="1"/>
</dbReference>
<protein>
    <recommendedName>
        <fullName evidence="3">CCHC-type domain-containing protein</fullName>
    </recommendedName>
</protein>
<organism evidence="4 5">
    <name type="scientific">Paspalum notatum var. saurae</name>
    <dbReference type="NCBI Taxonomy" id="547442"/>
    <lineage>
        <taxon>Eukaryota</taxon>
        <taxon>Viridiplantae</taxon>
        <taxon>Streptophyta</taxon>
        <taxon>Embryophyta</taxon>
        <taxon>Tracheophyta</taxon>
        <taxon>Spermatophyta</taxon>
        <taxon>Magnoliopsida</taxon>
        <taxon>Liliopsida</taxon>
        <taxon>Poales</taxon>
        <taxon>Poaceae</taxon>
        <taxon>PACMAD clade</taxon>
        <taxon>Panicoideae</taxon>
        <taxon>Andropogonodae</taxon>
        <taxon>Paspaleae</taxon>
        <taxon>Paspalinae</taxon>
        <taxon>Paspalum</taxon>
    </lineage>
</organism>
<dbReference type="Gene3D" id="2.40.70.10">
    <property type="entry name" value="Acid Proteases"/>
    <property type="match status" value="1"/>
</dbReference>
<dbReference type="InterPro" id="IPR000477">
    <property type="entry name" value="RT_dom"/>
</dbReference>
<dbReference type="Proteomes" id="UP001341281">
    <property type="component" value="Chromosome 07"/>
</dbReference>
<dbReference type="Gene3D" id="3.10.10.10">
    <property type="entry name" value="HIV Type 1 Reverse Transcriptase, subunit A, domain 1"/>
    <property type="match status" value="1"/>
</dbReference>
<evidence type="ECO:0000256" key="2">
    <source>
        <dbReference type="SAM" id="MobiDB-lite"/>
    </source>
</evidence>
<dbReference type="AlphaFoldDB" id="A0AAQ3X472"/>
<evidence type="ECO:0000256" key="1">
    <source>
        <dbReference type="PROSITE-ProRule" id="PRU00047"/>
    </source>
</evidence>
<dbReference type="PANTHER" id="PTHR15503">
    <property type="entry name" value="LDOC1 RELATED"/>
    <property type="match status" value="1"/>
</dbReference>
<keyword evidence="1" id="KW-0862">Zinc</keyword>
<dbReference type="InterPro" id="IPR043128">
    <property type="entry name" value="Rev_trsase/Diguanyl_cyclase"/>
</dbReference>
<name>A0AAQ3X472_PASNO</name>
<dbReference type="InterPro" id="IPR021109">
    <property type="entry name" value="Peptidase_aspartic_dom_sf"/>
</dbReference>
<feature type="compositionally biased region" description="Polar residues" evidence="2">
    <location>
        <begin position="82"/>
        <end position="92"/>
    </location>
</feature>
<dbReference type="Gene3D" id="3.30.70.270">
    <property type="match status" value="1"/>
</dbReference>
<feature type="region of interest" description="Disordered" evidence="2">
    <location>
        <begin position="69"/>
        <end position="92"/>
    </location>
</feature>
<feature type="domain" description="CCHC-type" evidence="3">
    <location>
        <begin position="144"/>
        <end position="158"/>
    </location>
</feature>
<dbReference type="CDD" id="cd01647">
    <property type="entry name" value="RT_LTR"/>
    <property type="match status" value="1"/>
</dbReference>
<dbReference type="PANTHER" id="PTHR15503:SF45">
    <property type="entry name" value="RNA-DIRECTED DNA POLYMERASE HOMOLOG"/>
    <property type="match status" value="1"/>
</dbReference>
<dbReference type="SUPFAM" id="SSF50630">
    <property type="entry name" value="Acid proteases"/>
    <property type="match status" value="1"/>
</dbReference>
<reference evidence="4 5" key="1">
    <citation type="submission" date="2024-02" db="EMBL/GenBank/DDBJ databases">
        <title>High-quality chromosome-scale genome assembly of Pensacola bahiagrass (Paspalum notatum Flugge var. saurae).</title>
        <authorList>
            <person name="Vega J.M."/>
            <person name="Podio M."/>
            <person name="Orjuela J."/>
            <person name="Siena L.A."/>
            <person name="Pessino S.C."/>
            <person name="Combes M.C."/>
            <person name="Mariac C."/>
            <person name="Albertini E."/>
            <person name="Pupilli F."/>
            <person name="Ortiz J.P.A."/>
            <person name="Leblanc O."/>
        </authorList>
    </citation>
    <scope>NUCLEOTIDE SEQUENCE [LARGE SCALE GENOMIC DNA]</scope>
    <source>
        <strain evidence="4">R1</strain>
        <tissue evidence="4">Leaf</tissue>
    </source>
</reference>
<keyword evidence="5" id="KW-1185">Reference proteome</keyword>
<dbReference type="PROSITE" id="PS50158">
    <property type="entry name" value="ZF_CCHC"/>
    <property type="match status" value="1"/>
</dbReference>
<dbReference type="Gene3D" id="4.10.60.10">
    <property type="entry name" value="Zinc finger, CCHC-type"/>
    <property type="match status" value="1"/>
</dbReference>
<accession>A0AAQ3X472</accession>
<evidence type="ECO:0000313" key="4">
    <source>
        <dbReference type="EMBL" id="WVZ84176.1"/>
    </source>
</evidence>
<keyword evidence="1" id="KW-0863">Zinc-finger</keyword>
<dbReference type="SMART" id="SM00343">
    <property type="entry name" value="ZnF_C2HC"/>
    <property type="match status" value="1"/>
</dbReference>
<sequence length="493" mass="55196">MGISCTSAREHTFIRLSQYSPEDVDTNPRRAARLLEGFDPTLLTHLGCRYDSFTELGDVAIDMEHRLREAHEDQQRKRLASTPPSSSSQRPWVEHQFTSQIYYLEEPPQQDQHNGAQQPMSFCSAPPPPPVPVSTAKPNTGYTCFKCGKAGHFSRTCRTCQKTPGSVSTDGEKKSAPKTGQLHYSQLEQVPEGEPILAGTFLVNDHPTVVLFDSGATFSFISKAYALKHGYEIIELKQKYHIKAAGSAINTNHIVRDLRLQVGKESLFISPLVLPQLGIDIILGMEWLKQHNALIDVGSRTVQLRSSSGTDHVHHTVNAAEAHVEAQALAKIPVACEYLDVFPEELPGLPPDRDVEFRIDLVPGTTPVSKRPYRMAPDLLKELKTQLQEQLDKGFIRPSSSPWDCPALFVEKKDQGGKRLCVDYRPLNAVTVKNKYPLPHIDILFDQLGGATVFSKVDLRSRYHQIKIREEDIPKTAFSTRYGLYEYLVMSLG</sequence>
<feature type="region of interest" description="Disordered" evidence="2">
    <location>
        <begin position="109"/>
        <end position="132"/>
    </location>
</feature>
<gene>
    <name evidence="4" type="ORF">U9M48_031233</name>
</gene>
<proteinExistence type="predicted"/>
<dbReference type="SUPFAM" id="SSF57756">
    <property type="entry name" value="Retrovirus zinc finger-like domains"/>
    <property type="match status" value="1"/>
</dbReference>
<evidence type="ECO:0000259" key="3">
    <source>
        <dbReference type="PROSITE" id="PS50158"/>
    </source>
</evidence>
<dbReference type="GO" id="GO:0003676">
    <property type="term" value="F:nucleic acid binding"/>
    <property type="evidence" value="ECO:0007669"/>
    <property type="project" value="InterPro"/>
</dbReference>
<dbReference type="InterPro" id="IPR043502">
    <property type="entry name" value="DNA/RNA_pol_sf"/>
</dbReference>
<dbReference type="InterPro" id="IPR001878">
    <property type="entry name" value="Znf_CCHC"/>
</dbReference>
<dbReference type="CDD" id="cd00303">
    <property type="entry name" value="retropepsin_like"/>
    <property type="match status" value="1"/>
</dbReference>
<feature type="compositionally biased region" description="Polar residues" evidence="2">
    <location>
        <begin position="109"/>
        <end position="121"/>
    </location>
</feature>
<dbReference type="Pfam" id="PF00078">
    <property type="entry name" value="RVT_1"/>
    <property type="match status" value="1"/>
</dbReference>